<evidence type="ECO:0000313" key="1">
    <source>
        <dbReference type="EMBL" id="MEE7456576.1"/>
    </source>
</evidence>
<comment type="caution">
    <text evidence="1">The sequence shown here is derived from an EMBL/GenBank/DDBJ whole genome shotgun (WGS) entry which is preliminary data.</text>
</comment>
<organism evidence="1 2">
    <name type="scientific">Methylobacterium radiotolerans</name>
    <dbReference type="NCBI Taxonomy" id="31998"/>
    <lineage>
        <taxon>Bacteria</taxon>
        <taxon>Pseudomonadati</taxon>
        <taxon>Pseudomonadota</taxon>
        <taxon>Alphaproteobacteria</taxon>
        <taxon>Hyphomicrobiales</taxon>
        <taxon>Methylobacteriaceae</taxon>
        <taxon>Methylobacterium</taxon>
    </lineage>
</organism>
<accession>A0ABU7T7M5</accession>
<dbReference type="InterPro" id="IPR016024">
    <property type="entry name" value="ARM-type_fold"/>
</dbReference>
<keyword evidence="2" id="KW-1185">Reference proteome</keyword>
<dbReference type="InterPro" id="IPR011989">
    <property type="entry name" value="ARM-like"/>
</dbReference>
<sequence>MTRQVPDRLEADGVGYFLTSCPPILPAGHPLWRRCRFLRGSSTAHVRGYVARWLIRDGRLFLAGFGGNVAVSGGEAAWSRSRLGEEEPSRPIGMAEVYECTGPVPATWLSGDLRSHSVRCSTPRPHGETIPESFRLFRIVNGRVTADMRLSNREERVEIRQDEARALLDGQRAGEETRLSRDGHRTSPVPGLFEMLAGGASGTAPADLAGLLWWAGPTDLEALAAGFEQIRDHDRRRWIAYAAGRIGTEAAPLADKLALALAATTDLDGVEALAYALAGIGAPAAFHLPAVIVRVEALCGPGHYSQVALMIERISAAGSEAIQSLLAALATARDANTHAMLAHALGWIGPTAIGPLVAAFRGAAQGRQRATLARALGSIGPAAAPALGDLMEAVGAAADDLSRAAMAEALTAIGLRSPASLGPLRDALRASRDLETLRRIVEAMASLGPVALPILLAEFEANHDPAARTALAEGLGGFGTEAGAAVASLGAAVGATEDAALGTALAEALRMIGAPAALLATAQIDAATLAPRASGTEAILRKIARGVIPSPAAIQGLAGLLAIYGESALGRHTAQLLGAMGAAAIGPLTAALESAPNEPVRLLILHALGLIGPAAVDAREALIGSLVEALAGAAEDRVRLQIVDDLRRIGPAPAAHLKTLVTVMRRSGFAPVQWRLGLVIAEIGAPAVAPLVALLEETSDEDRRRALGNALGRMGETAVDAAPALMAAMRTARDPRTREILASALRRTAMRLA</sequence>
<proteinExistence type="predicted"/>
<name>A0ABU7T7M5_9HYPH</name>
<evidence type="ECO:0000313" key="2">
    <source>
        <dbReference type="Proteomes" id="UP001349262"/>
    </source>
</evidence>
<dbReference type="SMART" id="SM00567">
    <property type="entry name" value="EZ_HEAT"/>
    <property type="match status" value="5"/>
</dbReference>
<dbReference type="SUPFAM" id="SSF48371">
    <property type="entry name" value="ARM repeat"/>
    <property type="match status" value="1"/>
</dbReference>
<dbReference type="Pfam" id="PF13646">
    <property type="entry name" value="HEAT_2"/>
    <property type="match status" value="1"/>
</dbReference>
<evidence type="ECO:0008006" key="3">
    <source>
        <dbReference type="Google" id="ProtNLM"/>
    </source>
</evidence>
<dbReference type="Proteomes" id="UP001349262">
    <property type="component" value="Unassembled WGS sequence"/>
</dbReference>
<gene>
    <name evidence="1" type="ORF">MRSR164_07225</name>
</gene>
<dbReference type="Gene3D" id="1.25.10.10">
    <property type="entry name" value="Leucine-rich Repeat Variant"/>
    <property type="match status" value="3"/>
</dbReference>
<dbReference type="EMBL" id="MLBY01000004">
    <property type="protein sequence ID" value="MEE7456576.1"/>
    <property type="molecule type" value="Genomic_DNA"/>
</dbReference>
<protein>
    <recommendedName>
        <fullName evidence="3">HEAT repeat domain-containing protein</fullName>
    </recommendedName>
</protein>
<dbReference type="InterPro" id="IPR004155">
    <property type="entry name" value="PBS_lyase_HEAT"/>
</dbReference>
<reference evidence="1 2" key="1">
    <citation type="journal article" date="2012" name="Genet. Mol. Biol.">
        <title>Analysis of 16S rRNA and mxaF genes revealing insights into Methylobacterium niche-specific plant association.</title>
        <authorList>
            <person name="Dourado M.N."/>
            <person name="Andreote F.D."/>
            <person name="Dini-Andreote F."/>
            <person name="Conti R."/>
            <person name="Araujo J.M."/>
            <person name="Araujo W.L."/>
        </authorList>
    </citation>
    <scope>NUCLEOTIDE SEQUENCE [LARGE SCALE GENOMIC DNA]</scope>
    <source>
        <strain evidence="1 2">SR1.6/4</strain>
    </source>
</reference>